<accession>A0A6G0TM69</accession>
<reference evidence="1 2" key="1">
    <citation type="submission" date="2019-08" db="EMBL/GenBank/DDBJ databases">
        <title>The genome of the soybean aphid Biotype 1, its phylome, world population structure and adaptation to the North American continent.</title>
        <authorList>
            <person name="Giordano R."/>
            <person name="Donthu R.K."/>
            <person name="Hernandez A.G."/>
            <person name="Wright C.L."/>
            <person name="Zimin A.V."/>
        </authorList>
    </citation>
    <scope>NUCLEOTIDE SEQUENCE [LARGE SCALE GENOMIC DNA]</scope>
    <source>
        <tissue evidence="1">Whole aphids</tissue>
    </source>
</reference>
<sequence length="226" mass="26232">MKNTCLLRGTWRPSHSNATWGPFSVDCHKSLNMNSVKDGNPPLPLTLPSDMATIHQHSFVVETIQNPILTISKKKAEVNFVATLSNIFLSCKNCLLSLQIHPSNSLLNFIVHKITYKHYLFFQNSSPCTCLLLNHRFYSKINKFFHPIALFLYFHSFLFLPDNAEASSVFQHTQTCQVSWEMKITILNVYLIVLKQRICVTFFLHELSSHTENKYTYYPHLKYLLM</sequence>
<comment type="caution">
    <text evidence="1">The sequence shown here is derived from an EMBL/GenBank/DDBJ whole genome shotgun (WGS) entry which is preliminary data.</text>
</comment>
<protein>
    <submittedName>
        <fullName evidence="1">Uncharacterized protein</fullName>
    </submittedName>
</protein>
<dbReference type="Proteomes" id="UP000475862">
    <property type="component" value="Unassembled WGS sequence"/>
</dbReference>
<evidence type="ECO:0000313" key="2">
    <source>
        <dbReference type="Proteomes" id="UP000475862"/>
    </source>
</evidence>
<organism evidence="1 2">
    <name type="scientific">Aphis glycines</name>
    <name type="common">Soybean aphid</name>
    <dbReference type="NCBI Taxonomy" id="307491"/>
    <lineage>
        <taxon>Eukaryota</taxon>
        <taxon>Metazoa</taxon>
        <taxon>Ecdysozoa</taxon>
        <taxon>Arthropoda</taxon>
        <taxon>Hexapoda</taxon>
        <taxon>Insecta</taxon>
        <taxon>Pterygota</taxon>
        <taxon>Neoptera</taxon>
        <taxon>Paraneoptera</taxon>
        <taxon>Hemiptera</taxon>
        <taxon>Sternorrhyncha</taxon>
        <taxon>Aphidomorpha</taxon>
        <taxon>Aphidoidea</taxon>
        <taxon>Aphididae</taxon>
        <taxon>Aphidini</taxon>
        <taxon>Aphis</taxon>
        <taxon>Aphis</taxon>
    </lineage>
</organism>
<evidence type="ECO:0000313" key="1">
    <source>
        <dbReference type="EMBL" id="KAE9535538.1"/>
    </source>
</evidence>
<name>A0A6G0TM69_APHGL</name>
<keyword evidence="2" id="KW-1185">Reference proteome</keyword>
<dbReference type="EMBL" id="VYZN01000025">
    <property type="protein sequence ID" value="KAE9535538.1"/>
    <property type="molecule type" value="Genomic_DNA"/>
</dbReference>
<gene>
    <name evidence="1" type="ORF">AGLY_007439</name>
</gene>
<proteinExistence type="predicted"/>
<dbReference type="AlphaFoldDB" id="A0A6G0TM69"/>